<comment type="caution">
    <text evidence="2">The sequence shown here is derived from an EMBL/GenBank/DDBJ whole genome shotgun (WGS) entry which is preliminary data.</text>
</comment>
<accession>A0AAD5LRI3</accession>
<name>A0AAD5LRI3_PYTIN</name>
<reference evidence="2" key="1">
    <citation type="submission" date="2021-12" db="EMBL/GenBank/DDBJ databases">
        <title>Prjna785345.</title>
        <authorList>
            <person name="Rujirawat T."/>
            <person name="Krajaejun T."/>
        </authorList>
    </citation>
    <scope>NUCLEOTIDE SEQUENCE</scope>
    <source>
        <strain evidence="2">Pi057C3</strain>
    </source>
</reference>
<keyword evidence="3" id="KW-1185">Reference proteome</keyword>
<sequence>MTIFDEEEHKSHSTSSTAKQADEDFHSIKSSPSSATSEEVQRKPSKARSKKKKAAPTGERAQKPVQEASRAGKSVAKARSRSTKAAEPAEALQAEVEPVASPPRAGARTGTSVDPFDHYLAQECVDKWLQAPQAPARVFPPASTASPPQHPVPEYLINRLAEVVTKFTSADSWMRAFGVMQHGLSVEPPRMRLYRIKLAGFTHLQRVAVVQSALHKAGFTFINWVPSLAQLAVPAHMSRVSAKEVEDDTDIALFLLASFMEGWSSYRLSQNTLVPAEAQKIRSPQSWLSSSAGVEPRRVVR</sequence>
<gene>
    <name evidence="2" type="ORF">P43SY_010402</name>
</gene>
<protein>
    <submittedName>
        <fullName evidence="2">Uncharacterized protein</fullName>
    </submittedName>
</protein>
<dbReference type="Proteomes" id="UP001209570">
    <property type="component" value="Unassembled WGS sequence"/>
</dbReference>
<evidence type="ECO:0000313" key="2">
    <source>
        <dbReference type="EMBL" id="KAJ0390546.1"/>
    </source>
</evidence>
<evidence type="ECO:0000313" key="3">
    <source>
        <dbReference type="Proteomes" id="UP001209570"/>
    </source>
</evidence>
<feature type="compositionally biased region" description="Basic residues" evidence="1">
    <location>
        <begin position="43"/>
        <end position="54"/>
    </location>
</feature>
<feature type="region of interest" description="Disordered" evidence="1">
    <location>
        <begin position="1"/>
        <end position="111"/>
    </location>
</feature>
<feature type="compositionally biased region" description="Polar residues" evidence="1">
    <location>
        <begin position="28"/>
        <end position="38"/>
    </location>
</feature>
<dbReference type="EMBL" id="JAKCXM010001967">
    <property type="protein sequence ID" value="KAJ0390546.1"/>
    <property type="molecule type" value="Genomic_DNA"/>
</dbReference>
<evidence type="ECO:0000256" key="1">
    <source>
        <dbReference type="SAM" id="MobiDB-lite"/>
    </source>
</evidence>
<dbReference type="AlphaFoldDB" id="A0AAD5LRI3"/>
<organism evidence="2 3">
    <name type="scientific">Pythium insidiosum</name>
    <name type="common">Pythiosis disease agent</name>
    <dbReference type="NCBI Taxonomy" id="114742"/>
    <lineage>
        <taxon>Eukaryota</taxon>
        <taxon>Sar</taxon>
        <taxon>Stramenopiles</taxon>
        <taxon>Oomycota</taxon>
        <taxon>Peronosporomycetes</taxon>
        <taxon>Pythiales</taxon>
        <taxon>Pythiaceae</taxon>
        <taxon>Pythium</taxon>
    </lineage>
</organism>
<proteinExistence type="predicted"/>